<organism evidence="3 4">
    <name type="scientific">Magallana gigas</name>
    <name type="common">Pacific oyster</name>
    <name type="synonym">Crassostrea gigas</name>
    <dbReference type="NCBI Taxonomy" id="29159"/>
    <lineage>
        <taxon>Eukaryota</taxon>
        <taxon>Metazoa</taxon>
        <taxon>Spiralia</taxon>
        <taxon>Lophotrochozoa</taxon>
        <taxon>Mollusca</taxon>
        <taxon>Bivalvia</taxon>
        <taxon>Autobranchia</taxon>
        <taxon>Pteriomorphia</taxon>
        <taxon>Ostreida</taxon>
        <taxon>Ostreoidea</taxon>
        <taxon>Ostreidae</taxon>
        <taxon>Magallana</taxon>
    </lineage>
</organism>
<protein>
    <recommendedName>
        <fullName evidence="2">Temptin Cys/Cys disulfide domain-containing protein</fullName>
    </recommendedName>
</protein>
<keyword evidence="4" id="KW-1185">Reference proteome</keyword>
<evidence type="ECO:0000259" key="2">
    <source>
        <dbReference type="Pfam" id="PF24784"/>
    </source>
</evidence>
<dbReference type="InterPro" id="IPR057626">
    <property type="entry name" value="S-S_Temptin"/>
</dbReference>
<dbReference type="Proteomes" id="UP000005408">
    <property type="component" value="Unassembled WGS sequence"/>
</dbReference>
<feature type="chain" id="PRO_5036480698" description="Temptin Cys/Cys disulfide domain-containing protein" evidence="1">
    <location>
        <begin position="18"/>
        <end position="137"/>
    </location>
</feature>
<reference evidence="3" key="1">
    <citation type="submission" date="2022-08" db="UniProtKB">
        <authorList>
            <consortium name="EnsemblMetazoa"/>
        </authorList>
    </citation>
    <scope>IDENTIFICATION</scope>
    <source>
        <strain evidence="3">05x7-T-G4-1.051#20</strain>
    </source>
</reference>
<accession>A0A8W8NEM4</accession>
<dbReference type="AlphaFoldDB" id="A0A8W8NEM4"/>
<sequence length="137" mass="14471">MRGIVFTVLGLLPLVCGHPYYRDYIPNGYAVFNPCGASYWQAVGHYDPNHHTVMKNPFGVALSNNNHIWNEALCRADSDGDGKTNGEELGDPNCAFTLGSTPSQASSGHPGICEPIGSGPCANVAFRCGCHGNACTG</sequence>
<evidence type="ECO:0000313" key="4">
    <source>
        <dbReference type="Proteomes" id="UP000005408"/>
    </source>
</evidence>
<keyword evidence="1" id="KW-0732">Signal</keyword>
<feature type="domain" description="Temptin Cys/Cys disulfide" evidence="2">
    <location>
        <begin position="16"/>
        <end position="112"/>
    </location>
</feature>
<evidence type="ECO:0000313" key="3">
    <source>
        <dbReference type="EnsemblMetazoa" id="G5847.3:cds"/>
    </source>
</evidence>
<dbReference type="Pfam" id="PF24784">
    <property type="entry name" value="Temptin_C"/>
    <property type="match status" value="1"/>
</dbReference>
<dbReference type="PANTHER" id="PTHR34737">
    <property type="entry name" value="EF-HAND DOMAIN-CONTAINING PROTEIN"/>
    <property type="match status" value="1"/>
</dbReference>
<evidence type="ECO:0000256" key="1">
    <source>
        <dbReference type="SAM" id="SignalP"/>
    </source>
</evidence>
<dbReference type="EnsemblMetazoa" id="G5847.3">
    <property type="protein sequence ID" value="G5847.3:cds"/>
    <property type="gene ID" value="G5847"/>
</dbReference>
<dbReference type="InterPro" id="IPR055313">
    <property type="entry name" value="Temptin-like"/>
</dbReference>
<name>A0A8W8NEM4_MAGGI</name>
<proteinExistence type="predicted"/>
<feature type="signal peptide" evidence="1">
    <location>
        <begin position="1"/>
        <end position="17"/>
    </location>
</feature>
<dbReference type="PANTHER" id="PTHR34737:SF2">
    <property type="entry name" value="EF-HAND DOMAIN-CONTAINING PROTEIN"/>
    <property type="match status" value="1"/>
</dbReference>